<reference evidence="14 15" key="1">
    <citation type="journal article" date="2018" name="BMC Genomics">
        <title>Comparative genome analyses reveal sequence features reflecting distinct modes of host-adaptation between dicot and monocot powdery mildew.</title>
        <authorList>
            <person name="Wu Y."/>
            <person name="Ma X."/>
            <person name="Pan Z."/>
            <person name="Kale S.D."/>
            <person name="Song Y."/>
            <person name="King H."/>
            <person name="Zhang Q."/>
            <person name="Presley C."/>
            <person name="Deng X."/>
            <person name="Wei C.I."/>
            <person name="Xiao S."/>
        </authorList>
    </citation>
    <scope>NUCLEOTIDE SEQUENCE [LARGE SCALE GENOMIC DNA]</scope>
    <source>
        <strain evidence="14">UMSG2</strain>
    </source>
</reference>
<evidence type="ECO:0000313" key="15">
    <source>
        <dbReference type="Proteomes" id="UP000286134"/>
    </source>
</evidence>
<evidence type="ECO:0000256" key="2">
    <source>
        <dbReference type="ARBA" id="ARBA00007447"/>
    </source>
</evidence>
<dbReference type="Pfam" id="PF00026">
    <property type="entry name" value="Asp"/>
    <property type="match status" value="1"/>
</dbReference>
<evidence type="ECO:0000313" key="14">
    <source>
        <dbReference type="EMBL" id="RKF60245.1"/>
    </source>
</evidence>
<proteinExistence type="inferred from homology"/>
<dbReference type="SMR" id="A0A420HS16"/>
<sequence length="389" mass="42975">MKGILAAALLLGSAYAGIHKMSLKKVSQEDQLHVKSLNQKYMGYRPKSHAERIFQDTSINSQAGEHRVPLSNFMNAQYYTEIAIGTPAQTFKVVLDTRSSNLWIPSIQCTSIACFLHKKYDSSSSETYQRNGTTIDILYNSGTLSGIVSGDVVSIGDLVIKNQLFAEVEKEHGLLFAFGRFDGVLGLGFDTSSVNYITPPFYNMVNQGLIDESVFSIFLSDKEDGSEVVFGGVDSNHYTGNITRLPLRSSDKWEVTMHGLSFGDESLDLQNTRAILDTGSSLIGLPSRLSEILNILIGAKIDYKGQYKVDCSKRQQLPNVKFRLCGHDFEITPYDYILEIKGSCITVFKGIDVVTPDGGSLVILGYPFLRKWYSIYDKGNAYVGLAAAI</sequence>
<dbReference type="FunFam" id="2.40.70.10:FF:000002">
    <property type="entry name" value="Vacuolar aspartic proteinase"/>
    <property type="match status" value="1"/>
</dbReference>
<dbReference type="GO" id="GO:0004190">
    <property type="term" value="F:aspartic-type endopeptidase activity"/>
    <property type="evidence" value="ECO:0007669"/>
    <property type="project" value="UniProtKB-KW"/>
</dbReference>
<dbReference type="PRINTS" id="PR00792">
    <property type="entry name" value="PEPSIN"/>
</dbReference>
<evidence type="ECO:0000256" key="8">
    <source>
        <dbReference type="ARBA" id="ARBA00023157"/>
    </source>
</evidence>
<dbReference type="PANTHER" id="PTHR47966:SF51">
    <property type="entry name" value="BETA-SITE APP-CLEAVING ENZYME, ISOFORM A-RELATED"/>
    <property type="match status" value="1"/>
</dbReference>
<feature type="active site" evidence="10">
    <location>
        <position position="277"/>
    </location>
</feature>
<gene>
    <name evidence="14" type="ORF">OnM2_052086</name>
</gene>
<feature type="chain" id="PRO_5019230877" evidence="12">
    <location>
        <begin position="17"/>
        <end position="389"/>
    </location>
</feature>
<keyword evidence="4 14" id="KW-0645">Protease</keyword>
<organism evidence="14 15">
    <name type="scientific">Erysiphe neolycopersici</name>
    <dbReference type="NCBI Taxonomy" id="212602"/>
    <lineage>
        <taxon>Eukaryota</taxon>
        <taxon>Fungi</taxon>
        <taxon>Dikarya</taxon>
        <taxon>Ascomycota</taxon>
        <taxon>Pezizomycotina</taxon>
        <taxon>Leotiomycetes</taxon>
        <taxon>Erysiphales</taxon>
        <taxon>Erysiphaceae</taxon>
        <taxon>Erysiphe</taxon>
    </lineage>
</organism>
<keyword evidence="3" id="KW-0926">Vacuole</keyword>
<dbReference type="Gene3D" id="2.40.70.10">
    <property type="entry name" value="Acid Proteases"/>
    <property type="match status" value="2"/>
</dbReference>
<feature type="disulfide bond" evidence="11">
    <location>
        <begin position="109"/>
        <end position="114"/>
    </location>
</feature>
<dbReference type="EMBL" id="MCFK01005290">
    <property type="protein sequence ID" value="RKF60245.1"/>
    <property type="molecule type" value="Genomic_DNA"/>
</dbReference>
<dbReference type="InterPro" id="IPR021109">
    <property type="entry name" value="Peptidase_aspartic_dom_sf"/>
</dbReference>
<dbReference type="PROSITE" id="PS51767">
    <property type="entry name" value="PEPTIDASE_A1"/>
    <property type="match status" value="1"/>
</dbReference>
<comment type="similarity">
    <text evidence="2">Belongs to the peptidase A1 family.</text>
</comment>
<keyword evidence="15" id="KW-1185">Reference proteome</keyword>
<dbReference type="OrthoDB" id="771136at2759"/>
<dbReference type="FunFam" id="2.40.70.10:FF:000036">
    <property type="entry name" value="Vacuolar aspartic protease"/>
    <property type="match status" value="1"/>
</dbReference>
<comment type="subcellular location">
    <subcellularLocation>
        <location evidence="1">Vacuole</location>
    </subcellularLocation>
</comment>
<dbReference type="SUPFAM" id="SSF50630">
    <property type="entry name" value="Acid proteases"/>
    <property type="match status" value="1"/>
</dbReference>
<dbReference type="STRING" id="212602.A0A420HS16"/>
<keyword evidence="8 11" id="KW-1015">Disulfide bond</keyword>
<dbReference type="AlphaFoldDB" id="A0A420HS16"/>
<evidence type="ECO:0000256" key="5">
    <source>
        <dbReference type="ARBA" id="ARBA00022729"/>
    </source>
</evidence>
<evidence type="ECO:0000256" key="10">
    <source>
        <dbReference type="PIRSR" id="PIRSR601461-1"/>
    </source>
</evidence>
<protein>
    <submittedName>
        <fullName evidence="14">Vacuolar protease A</fullName>
    </submittedName>
</protein>
<comment type="caution">
    <text evidence="14">The sequence shown here is derived from an EMBL/GenBank/DDBJ whole genome shotgun (WGS) entry which is preliminary data.</text>
</comment>
<dbReference type="PANTHER" id="PTHR47966">
    <property type="entry name" value="BETA-SITE APP-CLEAVING ENZYME, ISOFORM A-RELATED"/>
    <property type="match status" value="1"/>
</dbReference>
<feature type="signal peptide" evidence="12">
    <location>
        <begin position="1"/>
        <end position="16"/>
    </location>
</feature>
<dbReference type="InterPro" id="IPR033121">
    <property type="entry name" value="PEPTIDASE_A1"/>
</dbReference>
<evidence type="ECO:0000256" key="1">
    <source>
        <dbReference type="ARBA" id="ARBA00004116"/>
    </source>
</evidence>
<accession>A0A420HS16</accession>
<keyword evidence="9" id="KW-0325">Glycoprotein</keyword>
<keyword evidence="5 12" id="KW-0732">Signal</keyword>
<dbReference type="Proteomes" id="UP000286134">
    <property type="component" value="Unassembled WGS sequence"/>
</dbReference>
<dbReference type="GO" id="GO:0006508">
    <property type="term" value="P:proteolysis"/>
    <property type="evidence" value="ECO:0007669"/>
    <property type="project" value="UniProtKB-KW"/>
</dbReference>
<name>A0A420HS16_9PEZI</name>
<evidence type="ECO:0000256" key="9">
    <source>
        <dbReference type="ARBA" id="ARBA00023180"/>
    </source>
</evidence>
<evidence type="ECO:0000259" key="13">
    <source>
        <dbReference type="PROSITE" id="PS51767"/>
    </source>
</evidence>
<evidence type="ECO:0000256" key="7">
    <source>
        <dbReference type="ARBA" id="ARBA00022801"/>
    </source>
</evidence>
<feature type="active site" evidence="10">
    <location>
        <position position="96"/>
    </location>
</feature>
<dbReference type="InterPro" id="IPR001461">
    <property type="entry name" value="Aspartic_peptidase_A1"/>
</dbReference>
<evidence type="ECO:0000256" key="12">
    <source>
        <dbReference type="SAM" id="SignalP"/>
    </source>
</evidence>
<evidence type="ECO:0000256" key="4">
    <source>
        <dbReference type="ARBA" id="ARBA00022670"/>
    </source>
</evidence>
<keyword evidence="6" id="KW-0064">Aspartyl protease</keyword>
<evidence type="ECO:0000256" key="3">
    <source>
        <dbReference type="ARBA" id="ARBA00022554"/>
    </source>
</evidence>
<evidence type="ECO:0000256" key="6">
    <source>
        <dbReference type="ARBA" id="ARBA00022750"/>
    </source>
</evidence>
<keyword evidence="7" id="KW-0378">Hydrolase</keyword>
<feature type="domain" description="Peptidase A1" evidence="13">
    <location>
        <begin position="78"/>
        <end position="386"/>
    </location>
</feature>
<evidence type="ECO:0000256" key="11">
    <source>
        <dbReference type="PIRSR" id="PIRSR601461-2"/>
    </source>
</evidence>
<dbReference type="GO" id="GO:0000324">
    <property type="term" value="C:fungal-type vacuole"/>
    <property type="evidence" value="ECO:0007669"/>
    <property type="project" value="TreeGrafter"/>
</dbReference>